<reference evidence="1" key="1">
    <citation type="submission" date="2022-05" db="EMBL/GenBank/DDBJ databases">
        <authorList>
            <person name="Tuo L."/>
        </authorList>
    </citation>
    <scope>NUCLEOTIDE SEQUENCE</scope>
    <source>
        <strain evidence="1">BSK12Z-4</strain>
    </source>
</reference>
<organism evidence="1 2">
    <name type="scientific">Nocardioides bruguierae</name>
    <dbReference type="NCBI Taxonomy" id="2945102"/>
    <lineage>
        <taxon>Bacteria</taxon>
        <taxon>Bacillati</taxon>
        <taxon>Actinomycetota</taxon>
        <taxon>Actinomycetes</taxon>
        <taxon>Propionibacteriales</taxon>
        <taxon>Nocardioidaceae</taxon>
        <taxon>Nocardioides</taxon>
    </lineage>
</organism>
<comment type="caution">
    <text evidence="1">The sequence shown here is derived from an EMBL/GenBank/DDBJ whole genome shotgun (WGS) entry which is preliminary data.</text>
</comment>
<proteinExistence type="predicted"/>
<evidence type="ECO:0000313" key="2">
    <source>
        <dbReference type="Proteomes" id="UP001139485"/>
    </source>
</evidence>
<protein>
    <submittedName>
        <fullName evidence="1">Uncharacterized protein</fullName>
    </submittedName>
</protein>
<dbReference type="RefSeq" id="WP_250828047.1">
    <property type="nucleotide sequence ID" value="NZ_JAMOIL010000022.1"/>
</dbReference>
<evidence type="ECO:0000313" key="1">
    <source>
        <dbReference type="EMBL" id="MCM0621685.1"/>
    </source>
</evidence>
<keyword evidence="2" id="KW-1185">Reference proteome</keyword>
<dbReference type="EMBL" id="JAMOIL010000022">
    <property type="protein sequence ID" value="MCM0621685.1"/>
    <property type="molecule type" value="Genomic_DNA"/>
</dbReference>
<sequence>MDDLRRLVSLLDLADDFCRQQRLLTIARDARLRDFQSWLLAEMAAQGSGAEPSLLPGSVARATLEGDQVAG</sequence>
<accession>A0A9X2IHD7</accession>
<dbReference type="Proteomes" id="UP001139485">
    <property type="component" value="Unassembled WGS sequence"/>
</dbReference>
<name>A0A9X2IHD7_9ACTN</name>
<gene>
    <name evidence="1" type="ORF">M8330_15450</name>
</gene>
<dbReference type="AlphaFoldDB" id="A0A9X2IHD7"/>